<comment type="caution">
    <text evidence="2">The sequence shown here is derived from an EMBL/GenBank/DDBJ whole genome shotgun (WGS) entry which is preliminary data.</text>
</comment>
<dbReference type="Proteomes" id="UP000800235">
    <property type="component" value="Unassembled WGS sequence"/>
</dbReference>
<feature type="region of interest" description="Disordered" evidence="1">
    <location>
        <begin position="1"/>
        <end position="91"/>
    </location>
</feature>
<evidence type="ECO:0000313" key="3">
    <source>
        <dbReference type="Proteomes" id="UP000800235"/>
    </source>
</evidence>
<evidence type="ECO:0000256" key="1">
    <source>
        <dbReference type="SAM" id="MobiDB-lite"/>
    </source>
</evidence>
<dbReference type="AlphaFoldDB" id="A0A9P4TTH8"/>
<keyword evidence="3" id="KW-1185">Reference proteome</keyword>
<sequence>MDTINKETADKKKTKQEGSMVKKEIEEVDLTSDPFPKNEIPDKKSRSRMLPPPPPKPNQSTTQPSRKESAAIAAKPQQPKDSNAPRPYNNPKLDPTMSYYRCCCSACKWSILDLEYSVKKQFDKSLRCKNGHLCCNNCAIVGRKEV</sequence>
<gene>
    <name evidence="2" type="ORF">EJ08DRAFT_702132</name>
</gene>
<feature type="compositionally biased region" description="Basic and acidic residues" evidence="1">
    <location>
        <begin position="1"/>
        <end position="11"/>
    </location>
</feature>
<dbReference type="EMBL" id="MU007101">
    <property type="protein sequence ID" value="KAF2421154.1"/>
    <property type="molecule type" value="Genomic_DNA"/>
</dbReference>
<reference evidence="2" key="1">
    <citation type="journal article" date="2020" name="Stud. Mycol.">
        <title>101 Dothideomycetes genomes: a test case for predicting lifestyles and emergence of pathogens.</title>
        <authorList>
            <person name="Haridas S."/>
            <person name="Albert R."/>
            <person name="Binder M."/>
            <person name="Bloem J."/>
            <person name="Labutti K."/>
            <person name="Salamov A."/>
            <person name="Andreopoulos B."/>
            <person name="Baker S."/>
            <person name="Barry K."/>
            <person name="Bills G."/>
            <person name="Bluhm B."/>
            <person name="Cannon C."/>
            <person name="Castanera R."/>
            <person name="Culley D."/>
            <person name="Daum C."/>
            <person name="Ezra D."/>
            <person name="Gonzalez J."/>
            <person name="Henrissat B."/>
            <person name="Kuo A."/>
            <person name="Liang C."/>
            <person name="Lipzen A."/>
            <person name="Lutzoni F."/>
            <person name="Magnuson J."/>
            <person name="Mondo S."/>
            <person name="Nolan M."/>
            <person name="Ohm R."/>
            <person name="Pangilinan J."/>
            <person name="Park H.-J."/>
            <person name="Ramirez L."/>
            <person name="Alfaro M."/>
            <person name="Sun H."/>
            <person name="Tritt A."/>
            <person name="Yoshinaga Y."/>
            <person name="Zwiers L.-H."/>
            <person name="Turgeon B."/>
            <person name="Goodwin S."/>
            <person name="Spatafora J."/>
            <person name="Crous P."/>
            <person name="Grigoriev I."/>
        </authorList>
    </citation>
    <scope>NUCLEOTIDE SEQUENCE</scope>
    <source>
        <strain evidence="2">CBS 130266</strain>
    </source>
</reference>
<protein>
    <submittedName>
        <fullName evidence="2">Uncharacterized protein</fullName>
    </submittedName>
</protein>
<accession>A0A9P4TTH8</accession>
<evidence type="ECO:0000313" key="2">
    <source>
        <dbReference type="EMBL" id="KAF2421154.1"/>
    </source>
</evidence>
<organism evidence="2 3">
    <name type="scientific">Tothia fuscella</name>
    <dbReference type="NCBI Taxonomy" id="1048955"/>
    <lineage>
        <taxon>Eukaryota</taxon>
        <taxon>Fungi</taxon>
        <taxon>Dikarya</taxon>
        <taxon>Ascomycota</taxon>
        <taxon>Pezizomycotina</taxon>
        <taxon>Dothideomycetes</taxon>
        <taxon>Pleosporomycetidae</taxon>
        <taxon>Venturiales</taxon>
        <taxon>Cylindrosympodiaceae</taxon>
        <taxon>Tothia</taxon>
    </lineage>
</organism>
<name>A0A9P4TTH8_9PEZI</name>
<proteinExistence type="predicted"/>